<evidence type="ECO:0000313" key="5">
    <source>
        <dbReference type="Proteomes" id="UP000799776"/>
    </source>
</evidence>
<dbReference type="EMBL" id="ML978713">
    <property type="protein sequence ID" value="KAF2090057.1"/>
    <property type="molecule type" value="Genomic_DNA"/>
</dbReference>
<evidence type="ECO:0000256" key="3">
    <source>
        <dbReference type="SAM" id="MobiDB-lite"/>
    </source>
</evidence>
<reference evidence="4" key="1">
    <citation type="journal article" date="2020" name="Stud. Mycol.">
        <title>101 Dothideomycetes genomes: a test case for predicting lifestyles and emergence of pathogens.</title>
        <authorList>
            <person name="Haridas S."/>
            <person name="Albert R."/>
            <person name="Binder M."/>
            <person name="Bloem J."/>
            <person name="Labutti K."/>
            <person name="Salamov A."/>
            <person name="Andreopoulos B."/>
            <person name="Baker S."/>
            <person name="Barry K."/>
            <person name="Bills G."/>
            <person name="Bluhm B."/>
            <person name="Cannon C."/>
            <person name="Castanera R."/>
            <person name="Culley D."/>
            <person name="Daum C."/>
            <person name="Ezra D."/>
            <person name="Gonzalez J."/>
            <person name="Henrissat B."/>
            <person name="Kuo A."/>
            <person name="Liang C."/>
            <person name="Lipzen A."/>
            <person name="Lutzoni F."/>
            <person name="Magnuson J."/>
            <person name="Mondo S."/>
            <person name="Nolan M."/>
            <person name="Ohm R."/>
            <person name="Pangilinan J."/>
            <person name="Park H.-J."/>
            <person name="Ramirez L."/>
            <person name="Alfaro M."/>
            <person name="Sun H."/>
            <person name="Tritt A."/>
            <person name="Yoshinaga Y."/>
            <person name="Zwiers L.-H."/>
            <person name="Turgeon B."/>
            <person name="Goodwin S."/>
            <person name="Spatafora J."/>
            <person name="Crous P."/>
            <person name="Grigoriev I."/>
        </authorList>
    </citation>
    <scope>NUCLEOTIDE SEQUENCE</scope>
    <source>
        <strain evidence="4">CBS 121410</strain>
    </source>
</reference>
<dbReference type="CDD" id="cd19495">
    <property type="entry name" value="Elp6"/>
    <property type="match status" value="1"/>
</dbReference>
<evidence type="ECO:0000256" key="1">
    <source>
        <dbReference type="ARBA" id="ARBA00005043"/>
    </source>
</evidence>
<dbReference type="OrthoDB" id="9995306at2759"/>
<comment type="similarity">
    <text evidence="2">Belongs to the ELP6 family.</text>
</comment>
<dbReference type="GO" id="GO:0002098">
    <property type="term" value="P:tRNA wobble uridine modification"/>
    <property type="evidence" value="ECO:0007669"/>
    <property type="project" value="InterPro"/>
</dbReference>
<organism evidence="4 5">
    <name type="scientific">Saccharata proteae CBS 121410</name>
    <dbReference type="NCBI Taxonomy" id="1314787"/>
    <lineage>
        <taxon>Eukaryota</taxon>
        <taxon>Fungi</taxon>
        <taxon>Dikarya</taxon>
        <taxon>Ascomycota</taxon>
        <taxon>Pezizomycotina</taxon>
        <taxon>Dothideomycetes</taxon>
        <taxon>Dothideomycetes incertae sedis</taxon>
        <taxon>Botryosphaeriales</taxon>
        <taxon>Saccharataceae</taxon>
        <taxon>Saccharata</taxon>
    </lineage>
</organism>
<dbReference type="InterPro" id="IPR018627">
    <property type="entry name" value="ELP6"/>
</dbReference>
<dbReference type="GO" id="GO:0033588">
    <property type="term" value="C:elongator holoenzyme complex"/>
    <property type="evidence" value="ECO:0007669"/>
    <property type="project" value="InterPro"/>
</dbReference>
<dbReference type="Gene3D" id="3.40.50.300">
    <property type="entry name" value="P-loop containing nucleotide triphosphate hydrolases"/>
    <property type="match status" value="1"/>
</dbReference>
<proteinExistence type="inferred from homology"/>
<comment type="pathway">
    <text evidence="1">tRNA modification; 5-methoxycarbonylmethyl-2-thiouridine-tRNA biosynthesis.</text>
</comment>
<dbReference type="PANTHER" id="PTHR16184">
    <property type="entry name" value="ELONGATOR COMPLEX PROTEIN 6"/>
    <property type="match status" value="1"/>
</dbReference>
<accession>A0A9P4M0D7</accession>
<sequence length="334" mass="35341">MPPTTRVPPLLQPYTSRLQKDHLVLLTGILGASTNWLLIRYLCGALAPTSADDARRRDGEEIEATQDAELETAVILVSWMRDWDFWKTESRRAGGLDLARLAQQNKLCFIDGLSSLGSSKRASSATIPHNHPSRRPPAISATTSTPRYTPAQIASAEVIQRAHASLNSTSPKKIILILDQPDLLLAATEASGQIKPAIPPVTAATLADSLLHLRASAYATIVTLAADAPLVSAAAALDGSGVSNISNTPLETEHAAFLTGQAHVADWVMGCRLLDTGFAADVSGVLRITKGGAGDEEDYIKADEEGKGEKEVLYYVGGDGGVSVFERGSGGGHE</sequence>
<dbReference type="PANTHER" id="PTHR16184:SF6">
    <property type="entry name" value="ELONGATOR COMPLEX PROTEIN 6"/>
    <property type="match status" value="1"/>
</dbReference>
<protein>
    <submittedName>
        <fullName evidence="4">Uncharacterized protein</fullName>
    </submittedName>
</protein>
<evidence type="ECO:0000256" key="2">
    <source>
        <dbReference type="ARBA" id="ARBA00008837"/>
    </source>
</evidence>
<feature type="region of interest" description="Disordered" evidence="3">
    <location>
        <begin position="121"/>
        <end position="145"/>
    </location>
</feature>
<dbReference type="InterPro" id="IPR027417">
    <property type="entry name" value="P-loop_NTPase"/>
</dbReference>
<name>A0A9P4M0D7_9PEZI</name>
<dbReference type="AlphaFoldDB" id="A0A9P4M0D7"/>
<comment type="caution">
    <text evidence="4">The sequence shown here is derived from an EMBL/GenBank/DDBJ whole genome shotgun (WGS) entry which is preliminary data.</text>
</comment>
<gene>
    <name evidence="4" type="ORF">K490DRAFT_71738</name>
</gene>
<evidence type="ECO:0000313" key="4">
    <source>
        <dbReference type="EMBL" id="KAF2090057.1"/>
    </source>
</evidence>
<keyword evidence="5" id="KW-1185">Reference proteome</keyword>
<dbReference type="Proteomes" id="UP000799776">
    <property type="component" value="Unassembled WGS sequence"/>
</dbReference>